<dbReference type="FunFam" id="1.10.10.10:FF:000001">
    <property type="entry name" value="LysR family transcriptional regulator"/>
    <property type="match status" value="1"/>
</dbReference>
<dbReference type="Gene3D" id="3.40.190.10">
    <property type="entry name" value="Periplasmic binding protein-like II"/>
    <property type="match status" value="2"/>
</dbReference>
<dbReference type="Pfam" id="PF00126">
    <property type="entry name" value="HTH_1"/>
    <property type="match status" value="1"/>
</dbReference>
<reference evidence="6 7" key="1">
    <citation type="submission" date="2019-07" db="EMBL/GenBank/DDBJ databases">
        <title>Genomic Encyclopedia of Archaeal and Bacterial Type Strains, Phase II (KMG-II): from individual species to whole genera.</title>
        <authorList>
            <person name="Goeker M."/>
        </authorList>
    </citation>
    <scope>NUCLEOTIDE SEQUENCE [LARGE SCALE GENOMIC DNA]</scope>
    <source>
        <strain evidence="6 7">ATCC BAA-1139</strain>
    </source>
</reference>
<dbReference type="GO" id="GO:0003700">
    <property type="term" value="F:DNA-binding transcription factor activity"/>
    <property type="evidence" value="ECO:0007669"/>
    <property type="project" value="InterPro"/>
</dbReference>
<evidence type="ECO:0000313" key="7">
    <source>
        <dbReference type="Proteomes" id="UP000319449"/>
    </source>
</evidence>
<accession>A0A562VI87</accession>
<dbReference type="OrthoDB" id="5338251at2"/>
<dbReference type="AlphaFoldDB" id="A0A562VI87"/>
<proteinExistence type="inferred from homology"/>
<dbReference type="PANTHER" id="PTHR30346:SF0">
    <property type="entry name" value="HCA OPERON TRANSCRIPTIONAL ACTIVATOR HCAR"/>
    <property type="match status" value="1"/>
</dbReference>
<evidence type="ECO:0000259" key="5">
    <source>
        <dbReference type="PROSITE" id="PS50931"/>
    </source>
</evidence>
<dbReference type="Pfam" id="PF03466">
    <property type="entry name" value="LysR_substrate"/>
    <property type="match status" value="1"/>
</dbReference>
<dbReference type="SUPFAM" id="SSF53850">
    <property type="entry name" value="Periplasmic binding protein-like II"/>
    <property type="match status" value="1"/>
</dbReference>
<name>A0A562VI87_9BACT</name>
<dbReference type="GO" id="GO:0003677">
    <property type="term" value="F:DNA binding"/>
    <property type="evidence" value="ECO:0007669"/>
    <property type="project" value="UniProtKB-KW"/>
</dbReference>
<dbReference type="PROSITE" id="PS50931">
    <property type="entry name" value="HTH_LYSR"/>
    <property type="match status" value="1"/>
</dbReference>
<dbReference type="InterPro" id="IPR036390">
    <property type="entry name" value="WH_DNA-bd_sf"/>
</dbReference>
<evidence type="ECO:0000256" key="2">
    <source>
        <dbReference type="ARBA" id="ARBA00023015"/>
    </source>
</evidence>
<sequence length="291" mass="32198">MELRHLRYFVAAAEELSFSGAARKLHISQPAISRIIRELECELGVSLFTRERLGLRLTPAGEQFLVSARKIVRDCEEAVHALKYPVNLRQKLVVGFIPTVLGSFLGDALKKFRGNHPRVELSVRDMLPGDQIAALRNREIDLAFVGNPCEELDNEFDILIIQEIPLQAALPATHRLAGEVAIDLKDLERDAFLGLVEGKFPGRNQTISNACIKAGFRPVLTHKASSLVEVVGMIGAGMGVCLMPSDVSSQPHPNVVFVPLNDDIEPVRLATVWLPDNKNPALRYLLECLKD</sequence>
<evidence type="ECO:0000256" key="3">
    <source>
        <dbReference type="ARBA" id="ARBA00023125"/>
    </source>
</evidence>
<dbReference type="GO" id="GO:0032993">
    <property type="term" value="C:protein-DNA complex"/>
    <property type="evidence" value="ECO:0007669"/>
    <property type="project" value="TreeGrafter"/>
</dbReference>
<dbReference type="Proteomes" id="UP000319449">
    <property type="component" value="Unassembled WGS sequence"/>
</dbReference>
<organism evidence="6 7">
    <name type="scientific">Geobacter argillaceus</name>
    <dbReference type="NCBI Taxonomy" id="345631"/>
    <lineage>
        <taxon>Bacteria</taxon>
        <taxon>Pseudomonadati</taxon>
        <taxon>Thermodesulfobacteriota</taxon>
        <taxon>Desulfuromonadia</taxon>
        <taxon>Geobacterales</taxon>
        <taxon>Geobacteraceae</taxon>
        <taxon>Geobacter</taxon>
    </lineage>
</organism>
<feature type="domain" description="HTH lysR-type" evidence="5">
    <location>
        <begin position="1"/>
        <end position="58"/>
    </location>
</feature>
<dbReference type="InterPro" id="IPR036388">
    <property type="entry name" value="WH-like_DNA-bd_sf"/>
</dbReference>
<dbReference type="CDD" id="cd08414">
    <property type="entry name" value="PBP2_LTTR_aromatics_like"/>
    <property type="match status" value="1"/>
</dbReference>
<dbReference type="PRINTS" id="PR00039">
    <property type="entry name" value="HTHLYSR"/>
</dbReference>
<evidence type="ECO:0000256" key="4">
    <source>
        <dbReference type="ARBA" id="ARBA00023163"/>
    </source>
</evidence>
<comment type="caution">
    <text evidence="6">The sequence shown here is derived from an EMBL/GenBank/DDBJ whole genome shotgun (WGS) entry which is preliminary data.</text>
</comment>
<evidence type="ECO:0000313" key="6">
    <source>
        <dbReference type="EMBL" id="TWJ17580.1"/>
    </source>
</evidence>
<dbReference type="PANTHER" id="PTHR30346">
    <property type="entry name" value="TRANSCRIPTIONAL DUAL REGULATOR HCAR-RELATED"/>
    <property type="match status" value="1"/>
</dbReference>
<dbReference type="InterPro" id="IPR000847">
    <property type="entry name" value="LysR_HTH_N"/>
</dbReference>
<keyword evidence="4" id="KW-0804">Transcription</keyword>
<dbReference type="Gene3D" id="1.10.10.10">
    <property type="entry name" value="Winged helix-like DNA-binding domain superfamily/Winged helix DNA-binding domain"/>
    <property type="match status" value="1"/>
</dbReference>
<comment type="similarity">
    <text evidence="1">Belongs to the LysR transcriptional regulatory family.</text>
</comment>
<protein>
    <submittedName>
        <fullName evidence="6">Transcriptional regulator, LysR family</fullName>
    </submittedName>
</protein>
<evidence type="ECO:0000256" key="1">
    <source>
        <dbReference type="ARBA" id="ARBA00009437"/>
    </source>
</evidence>
<dbReference type="EMBL" id="VLLN01000020">
    <property type="protein sequence ID" value="TWJ17580.1"/>
    <property type="molecule type" value="Genomic_DNA"/>
</dbReference>
<keyword evidence="3" id="KW-0238">DNA-binding</keyword>
<dbReference type="SUPFAM" id="SSF46785">
    <property type="entry name" value="Winged helix' DNA-binding domain"/>
    <property type="match status" value="1"/>
</dbReference>
<dbReference type="RefSeq" id="WP_145024142.1">
    <property type="nucleotide sequence ID" value="NZ_VLLN01000020.1"/>
</dbReference>
<keyword evidence="7" id="KW-1185">Reference proteome</keyword>
<gene>
    <name evidence="6" type="ORF">JN12_02975</name>
</gene>
<dbReference type="InterPro" id="IPR005119">
    <property type="entry name" value="LysR_subst-bd"/>
</dbReference>
<keyword evidence="2" id="KW-0805">Transcription regulation</keyword>